<dbReference type="Proteomes" id="UP001218218">
    <property type="component" value="Unassembled WGS sequence"/>
</dbReference>
<organism evidence="1 2">
    <name type="scientific">Mycena albidolilacea</name>
    <dbReference type="NCBI Taxonomy" id="1033008"/>
    <lineage>
        <taxon>Eukaryota</taxon>
        <taxon>Fungi</taxon>
        <taxon>Dikarya</taxon>
        <taxon>Basidiomycota</taxon>
        <taxon>Agaricomycotina</taxon>
        <taxon>Agaricomycetes</taxon>
        <taxon>Agaricomycetidae</taxon>
        <taxon>Agaricales</taxon>
        <taxon>Marasmiineae</taxon>
        <taxon>Mycenaceae</taxon>
        <taxon>Mycena</taxon>
    </lineage>
</organism>
<dbReference type="AlphaFoldDB" id="A0AAD6ZU96"/>
<keyword evidence="2" id="KW-1185">Reference proteome</keyword>
<sequence length="216" mass="23852">MSVSPAWTAFSLLKLEKIPGKLVRGRQKLKLDGMDGILPSRTCPVYFQYKGGDGTGPFRLTGGCHNHKYSDSMQPQLPAPPIPSIDLLLPSYLWHQIPPSSSRYSRESDQIWVQSQDSGPVDDSKPVMQAPTRLDQLVQYTNVAASPAREIANVTNIPLPQVTAALTFTILNAIQTVRSNREQFTLILEQIHEILCTITDGTLPPAVQSNIAKFTE</sequence>
<comment type="caution">
    <text evidence="1">The sequence shown here is derived from an EMBL/GenBank/DDBJ whole genome shotgun (WGS) entry which is preliminary data.</text>
</comment>
<accession>A0AAD6ZU96</accession>
<evidence type="ECO:0000313" key="1">
    <source>
        <dbReference type="EMBL" id="KAJ7339895.1"/>
    </source>
</evidence>
<gene>
    <name evidence="1" type="ORF">DFH08DRAFT_812272</name>
</gene>
<reference evidence="1" key="1">
    <citation type="submission" date="2023-03" db="EMBL/GenBank/DDBJ databases">
        <title>Massive genome expansion in bonnet fungi (Mycena s.s.) driven by repeated elements and novel gene families across ecological guilds.</title>
        <authorList>
            <consortium name="Lawrence Berkeley National Laboratory"/>
            <person name="Harder C.B."/>
            <person name="Miyauchi S."/>
            <person name="Viragh M."/>
            <person name="Kuo A."/>
            <person name="Thoen E."/>
            <person name="Andreopoulos B."/>
            <person name="Lu D."/>
            <person name="Skrede I."/>
            <person name="Drula E."/>
            <person name="Henrissat B."/>
            <person name="Morin E."/>
            <person name="Kohler A."/>
            <person name="Barry K."/>
            <person name="LaButti K."/>
            <person name="Morin E."/>
            <person name="Salamov A."/>
            <person name="Lipzen A."/>
            <person name="Mereny Z."/>
            <person name="Hegedus B."/>
            <person name="Baldrian P."/>
            <person name="Stursova M."/>
            <person name="Weitz H."/>
            <person name="Taylor A."/>
            <person name="Grigoriev I.V."/>
            <person name="Nagy L.G."/>
            <person name="Martin F."/>
            <person name="Kauserud H."/>
        </authorList>
    </citation>
    <scope>NUCLEOTIDE SEQUENCE</scope>
    <source>
        <strain evidence="1">CBHHK002</strain>
    </source>
</reference>
<proteinExistence type="predicted"/>
<dbReference type="EMBL" id="JARIHO010000027">
    <property type="protein sequence ID" value="KAJ7339895.1"/>
    <property type="molecule type" value="Genomic_DNA"/>
</dbReference>
<evidence type="ECO:0000313" key="2">
    <source>
        <dbReference type="Proteomes" id="UP001218218"/>
    </source>
</evidence>
<protein>
    <submittedName>
        <fullName evidence="1">Uncharacterized protein</fullName>
    </submittedName>
</protein>
<name>A0AAD6ZU96_9AGAR</name>